<proteinExistence type="predicted"/>
<feature type="region of interest" description="Disordered" evidence="1">
    <location>
        <begin position="56"/>
        <end position="105"/>
    </location>
</feature>
<accession>A0AAE0KSZ9</accession>
<feature type="region of interest" description="Disordered" evidence="1">
    <location>
        <begin position="17"/>
        <end position="41"/>
    </location>
</feature>
<protein>
    <submittedName>
        <fullName evidence="2">Uncharacterized protein</fullName>
    </submittedName>
</protein>
<evidence type="ECO:0000313" key="2">
    <source>
        <dbReference type="EMBL" id="KAK3259696.1"/>
    </source>
</evidence>
<organism evidence="2 3">
    <name type="scientific">Cymbomonas tetramitiformis</name>
    <dbReference type="NCBI Taxonomy" id="36881"/>
    <lineage>
        <taxon>Eukaryota</taxon>
        <taxon>Viridiplantae</taxon>
        <taxon>Chlorophyta</taxon>
        <taxon>Pyramimonadophyceae</taxon>
        <taxon>Pyramimonadales</taxon>
        <taxon>Pyramimonadaceae</taxon>
        <taxon>Cymbomonas</taxon>
    </lineage>
</organism>
<gene>
    <name evidence="2" type="ORF">CYMTET_31319</name>
</gene>
<comment type="caution">
    <text evidence="2">The sequence shown here is derived from an EMBL/GenBank/DDBJ whole genome shotgun (WGS) entry which is preliminary data.</text>
</comment>
<name>A0AAE0KSZ9_9CHLO</name>
<dbReference type="AlphaFoldDB" id="A0AAE0KSZ9"/>
<keyword evidence="3" id="KW-1185">Reference proteome</keyword>
<dbReference type="EMBL" id="LGRX02018534">
    <property type="protein sequence ID" value="KAK3259696.1"/>
    <property type="molecule type" value="Genomic_DNA"/>
</dbReference>
<feature type="compositionally biased region" description="Gly residues" evidence="1">
    <location>
        <begin position="96"/>
        <end position="105"/>
    </location>
</feature>
<reference evidence="2 3" key="1">
    <citation type="journal article" date="2015" name="Genome Biol. Evol.">
        <title>Comparative Genomics of a Bacterivorous Green Alga Reveals Evolutionary Causalities and Consequences of Phago-Mixotrophic Mode of Nutrition.</title>
        <authorList>
            <person name="Burns J.A."/>
            <person name="Paasch A."/>
            <person name="Narechania A."/>
            <person name="Kim E."/>
        </authorList>
    </citation>
    <scope>NUCLEOTIDE SEQUENCE [LARGE SCALE GENOMIC DNA]</scope>
    <source>
        <strain evidence="2 3">PLY_AMNH</strain>
    </source>
</reference>
<evidence type="ECO:0000256" key="1">
    <source>
        <dbReference type="SAM" id="MobiDB-lite"/>
    </source>
</evidence>
<evidence type="ECO:0000313" key="3">
    <source>
        <dbReference type="Proteomes" id="UP001190700"/>
    </source>
</evidence>
<dbReference type="Proteomes" id="UP001190700">
    <property type="component" value="Unassembled WGS sequence"/>
</dbReference>
<feature type="non-terminal residue" evidence="2">
    <location>
        <position position="1"/>
    </location>
</feature>
<sequence>PVLVSFTAGAINVASGTFADAGRGGDCPPSEDSLHCNPGETGAMASRLLESMEDVRREAEHLSTVGGQGGDAAEARSEGEQSGASPEQAMALAEGEVGGAGMNRL</sequence>